<keyword evidence="4" id="KW-0808">Transferase</keyword>
<organism evidence="4 5">
    <name type="scientific">Pigmentiphaga humi</name>
    <dbReference type="NCBI Taxonomy" id="2478468"/>
    <lineage>
        <taxon>Bacteria</taxon>
        <taxon>Pseudomonadati</taxon>
        <taxon>Pseudomonadota</taxon>
        <taxon>Betaproteobacteria</taxon>
        <taxon>Burkholderiales</taxon>
        <taxon>Alcaligenaceae</taxon>
        <taxon>Pigmentiphaga</taxon>
    </lineage>
</organism>
<dbReference type="GO" id="GO:0070402">
    <property type="term" value="F:NADPH binding"/>
    <property type="evidence" value="ECO:0007669"/>
    <property type="project" value="TreeGrafter"/>
</dbReference>
<protein>
    <submittedName>
        <fullName evidence="4">Phthiocerol synthesis polyketide synthase type I PpsC</fullName>
        <ecNumber evidence="4">2.3.1.41</ecNumber>
    </submittedName>
</protein>
<accession>A0A3P4B805</accession>
<gene>
    <name evidence="4" type="primary">ppsC_5</name>
    <name evidence="4" type="ORF">PIGHUM_03850</name>
</gene>
<reference evidence="4 5" key="1">
    <citation type="submission" date="2018-10" db="EMBL/GenBank/DDBJ databases">
        <authorList>
            <person name="Criscuolo A."/>
        </authorList>
    </citation>
    <scope>NUCLEOTIDE SEQUENCE [LARGE SCALE GENOMIC DNA]</scope>
    <source>
        <strain evidence="4">DnA1</strain>
    </source>
</reference>
<evidence type="ECO:0000313" key="4">
    <source>
        <dbReference type="EMBL" id="VCU71760.1"/>
    </source>
</evidence>
<dbReference type="InterPro" id="IPR013154">
    <property type="entry name" value="ADH-like_N"/>
</dbReference>
<dbReference type="Pfam" id="PF00107">
    <property type="entry name" value="ADH_zinc_N"/>
    <property type="match status" value="1"/>
</dbReference>
<sequence length="333" mass="35171">MNTTDMQYIDYGQGRGPEVLKPARCPRPEPGPGDVLIRVLFAGVNRPDVAQRIGRYPPPPGASPIIGLEVSGTVEAVGQGVEQWRAGDQVCALTPGGGYAEYCVAPAAHCLPIPRGMPLSHAAALPETCFTVWDNVFRRARLQAGETLLVHGGSGGIGTTAIQMGKAMGARVIATAGSAEKVAHCLAQGADLAVDYREQDFVAEALAYTGSQGVDVVLDMVAGTYLQRNLDCLAMDGRIAAIAFMGGAQATLDITTMLRRRATLTGSTLRPRTVAQKAAIADELRRHWWPRLDAGLGMPVVQAVLDWSEAAQAHRTMEDGALIGKLVLAVGQP</sequence>
<dbReference type="SUPFAM" id="SSF51735">
    <property type="entry name" value="NAD(P)-binding Rossmann-fold domains"/>
    <property type="match status" value="1"/>
</dbReference>
<dbReference type="GO" id="GO:0008270">
    <property type="term" value="F:zinc ion binding"/>
    <property type="evidence" value="ECO:0007669"/>
    <property type="project" value="InterPro"/>
</dbReference>
<dbReference type="PANTHER" id="PTHR48106">
    <property type="entry name" value="QUINONE OXIDOREDUCTASE PIG3-RELATED"/>
    <property type="match status" value="1"/>
</dbReference>
<keyword evidence="1" id="KW-0521">NADP</keyword>
<evidence type="ECO:0000259" key="3">
    <source>
        <dbReference type="SMART" id="SM00829"/>
    </source>
</evidence>
<proteinExistence type="predicted"/>
<evidence type="ECO:0000256" key="1">
    <source>
        <dbReference type="ARBA" id="ARBA00022857"/>
    </source>
</evidence>
<dbReference type="InterPro" id="IPR020843">
    <property type="entry name" value="ER"/>
</dbReference>
<dbReference type="AlphaFoldDB" id="A0A3P4B805"/>
<dbReference type="Proteomes" id="UP000277294">
    <property type="component" value="Unassembled WGS sequence"/>
</dbReference>
<dbReference type="CDD" id="cd05276">
    <property type="entry name" value="p53_inducible_oxidoreductase"/>
    <property type="match status" value="1"/>
</dbReference>
<evidence type="ECO:0000256" key="2">
    <source>
        <dbReference type="ARBA" id="ARBA00023002"/>
    </source>
</evidence>
<dbReference type="InterPro" id="IPR014189">
    <property type="entry name" value="Quinone_OxRdtase_PIG3"/>
</dbReference>
<dbReference type="NCBIfam" id="TIGR02824">
    <property type="entry name" value="quinone_pig3"/>
    <property type="match status" value="1"/>
</dbReference>
<dbReference type="InterPro" id="IPR011032">
    <property type="entry name" value="GroES-like_sf"/>
</dbReference>
<evidence type="ECO:0000313" key="5">
    <source>
        <dbReference type="Proteomes" id="UP000277294"/>
    </source>
</evidence>
<dbReference type="OrthoDB" id="9780520at2"/>
<dbReference type="GO" id="GO:0016651">
    <property type="term" value="F:oxidoreductase activity, acting on NAD(P)H"/>
    <property type="evidence" value="ECO:0007669"/>
    <property type="project" value="TreeGrafter"/>
</dbReference>
<dbReference type="EMBL" id="UWPJ01000029">
    <property type="protein sequence ID" value="VCU71760.1"/>
    <property type="molecule type" value="Genomic_DNA"/>
</dbReference>
<dbReference type="SUPFAM" id="SSF50129">
    <property type="entry name" value="GroES-like"/>
    <property type="match status" value="1"/>
</dbReference>
<dbReference type="Pfam" id="PF08240">
    <property type="entry name" value="ADH_N"/>
    <property type="match status" value="1"/>
</dbReference>
<feature type="domain" description="Enoyl reductase (ER)" evidence="3">
    <location>
        <begin position="16"/>
        <end position="328"/>
    </location>
</feature>
<keyword evidence="2" id="KW-0560">Oxidoreductase</keyword>
<dbReference type="InterPro" id="IPR002364">
    <property type="entry name" value="Quin_OxRdtase/zeta-crystal_CS"/>
</dbReference>
<dbReference type="Gene3D" id="3.90.180.10">
    <property type="entry name" value="Medium-chain alcohol dehydrogenases, catalytic domain"/>
    <property type="match status" value="1"/>
</dbReference>
<dbReference type="PROSITE" id="PS01162">
    <property type="entry name" value="QOR_ZETA_CRYSTAL"/>
    <property type="match status" value="1"/>
</dbReference>
<dbReference type="SMART" id="SM00829">
    <property type="entry name" value="PKS_ER"/>
    <property type="match status" value="1"/>
</dbReference>
<dbReference type="GO" id="GO:0004315">
    <property type="term" value="F:3-oxoacyl-[acyl-carrier-protein] synthase activity"/>
    <property type="evidence" value="ECO:0007669"/>
    <property type="project" value="UniProtKB-EC"/>
</dbReference>
<dbReference type="InterPro" id="IPR036291">
    <property type="entry name" value="NAD(P)-bd_dom_sf"/>
</dbReference>
<keyword evidence="4" id="KW-0012">Acyltransferase</keyword>
<dbReference type="Gene3D" id="3.40.50.720">
    <property type="entry name" value="NAD(P)-binding Rossmann-like Domain"/>
    <property type="match status" value="1"/>
</dbReference>
<dbReference type="InterPro" id="IPR013149">
    <property type="entry name" value="ADH-like_C"/>
</dbReference>
<keyword evidence="5" id="KW-1185">Reference proteome</keyword>
<dbReference type="PANTHER" id="PTHR48106:SF8">
    <property type="entry name" value="OS02G0805600 PROTEIN"/>
    <property type="match status" value="1"/>
</dbReference>
<dbReference type="EC" id="2.3.1.41" evidence="4"/>
<name>A0A3P4B805_9BURK</name>